<evidence type="ECO:0000313" key="1">
    <source>
        <dbReference type="EMBL" id="CAB3972348.1"/>
    </source>
</evidence>
<gene>
    <name evidence="1" type="ORF">BLA3211_06923</name>
</gene>
<dbReference type="RefSeq" id="WP_175223130.1">
    <property type="nucleotide sequence ID" value="NZ_CABWIL020000032.1"/>
</dbReference>
<dbReference type="Proteomes" id="UP000494301">
    <property type="component" value="Unassembled WGS sequence"/>
</dbReference>
<reference evidence="1 2" key="1">
    <citation type="submission" date="2020-04" db="EMBL/GenBank/DDBJ databases">
        <authorList>
            <person name="Depoorter E."/>
        </authorList>
    </citation>
    <scope>NUCLEOTIDE SEQUENCE [LARGE SCALE GENOMIC DNA]</scope>
    <source>
        <strain evidence="1 2">BCC0217</strain>
    </source>
</reference>
<dbReference type="Pfam" id="PF23148">
    <property type="entry name" value="Gp77"/>
    <property type="match status" value="1"/>
</dbReference>
<organism evidence="1 2">
    <name type="scientific">Burkholderia aenigmatica</name>
    <dbReference type="NCBI Taxonomy" id="2015348"/>
    <lineage>
        <taxon>Bacteria</taxon>
        <taxon>Pseudomonadati</taxon>
        <taxon>Pseudomonadota</taxon>
        <taxon>Betaproteobacteria</taxon>
        <taxon>Burkholderiales</taxon>
        <taxon>Burkholderiaceae</taxon>
        <taxon>Burkholderia</taxon>
        <taxon>Burkholderia cepacia complex</taxon>
    </lineage>
</organism>
<evidence type="ECO:0000313" key="2">
    <source>
        <dbReference type="Proteomes" id="UP000494301"/>
    </source>
</evidence>
<name>A0A6J5JLQ9_9BURK</name>
<accession>A0A6J5JLQ9</accession>
<proteinExistence type="predicted"/>
<dbReference type="AlphaFoldDB" id="A0A6J5JLQ9"/>
<dbReference type="EMBL" id="CABWIL020000032">
    <property type="protein sequence ID" value="CAB3972348.1"/>
    <property type="molecule type" value="Genomic_DNA"/>
</dbReference>
<sequence>MLGIVQKIVTEQLDYDIDFERWLPDGDAIQAASVVVAPDDGVLTVPSYQINDSIVKVWLAGGSAGKSYTVSVIAGTVGGRIKEACFGVRMRNC</sequence>
<dbReference type="InterPro" id="IPR056928">
    <property type="entry name" value="Gp77-like"/>
</dbReference>
<protein>
    <submittedName>
        <fullName evidence="1">Uncharacterized protein</fullName>
    </submittedName>
</protein>